<accession>A0ABT5ZVT2</accession>
<evidence type="ECO:0000256" key="2">
    <source>
        <dbReference type="SAM" id="MobiDB-lite"/>
    </source>
</evidence>
<evidence type="ECO:0000313" key="4">
    <source>
        <dbReference type="Proteomes" id="UP001216579"/>
    </source>
</evidence>
<evidence type="ECO:0008006" key="5">
    <source>
        <dbReference type="Google" id="ProtNLM"/>
    </source>
</evidence>
<proteinExistence type="predicted"/>
<sequence length="269" mass="30507">MDAHGQQWPHGWVPGQGFVEPEQDPDDVPLIDWSRRYVERLTGIDQRTRDDYLREVDRHLSLFVHTTRAGQVTPATIGNITADDVQDWIRLQETGEQNPETGQWIRRPAAPKSIANRHGLLWCIVQAAIEADPPLRTKNCCAGTRLPRADDEIVEEMVFLEQDEYPLTRRHITHEDARNLADWLVGTGMRWGKATALQAQDLRLGSPIPTAKRPEGVEEDSQGLAIASTQGISPVRDCELTGPFTGWSADELGRGRWRGCRRRVPWRRS</sequence>
<reference evidence="3 4" key="1">
    <citation type="submission" date="2023-03" db="EMBL/GenBank/DDBJ databases">
        <title>Draft genome sequence of Streptomyces sp. RB6PN23 isolated from peat swamp forest in Thailand.</title>
        <authorList>
            <person name="Klaysubun C."/>
            <person name="Duangmal K."/>
        </authorList>
    </citation>
    <scope>NUCLEOTIDE SEQUENCE [LARGE SCALE GENOMIC DNA]</scope>
    <source>
        <strain evidence="3 4">RB6PN23</strain>
    </source>
</reference>
<evidence type="ECO:0000256" key="1">
    <source>
        <dbReference type="ARBA" id="ARBA00023125"/>
    </source>
</evidence>
<keyword evidence="1" id="KW-0238">DNA-binding</keyword>
<gene>
    <name evidence="3" type="ORF">P3G67_32895</name>
</gene>
<dbReference type="Proteomes" id="UP001216579">
    <property type="component" value="Unassembled WGS sequence"/>
</dbReference>
<dbReference type="EMBL" id="JARJBC010000032">
    <property type="protein sequence ID" value="MDF3293929.1"/>
    <property type="molecule type" value="Genomic_DNA"/>
</dbReference>
<dbReference type="InterPro" id="IPR011010">
    <property type="entry name" value="DNA_brk_join_enz"/>
</dbReference>
<comment type="caution">
    <text evidence="3">The sequence shown here is derived from an EMBL/GenBank/DDBJ whole genome shotgun (WGS) entry which is preliminary data.</text>
</comment>
<feature type="region of interest" description="Disordered" evidence="2">
    <location>
        <begin position="1"/>
        <end position="25"/>
    </location>
</feature>
<evidence type="ECO:0000313" key="3">
    <source>
        <dbReference type="EMBL" id="MDF3293929.1"/>
    </source>
</evidence>
<dbReference type="SUPFAM" id="SSF56349">
    <property type="entry name" value="DNA breaking-rejoining enzymes"/>
    <property type="match status" value="1"/>
</dbReference>
<organism evidence="3 4">
    <name type="scientific">Streptomyces silvisoli</name>
    <dbReference type="NCBI Taxonomy" id="3034235"/>
    <lineage>
        <taxon>Bacteria</taxon>
        <taxon>Bacillati</taxon>
        <taxon>Actinomycetota</taxon>
        <taxon>Actinomycetes</taxon>
        <taxon>Kitasatosporales</taxon>
        <taxon>Streptomycetaceae</taxon>
        <taxon>Streptomyces</taxon>
    </lineage>
</organism>
<dbReference type="Gene3D" id="1.10.150.130">
    <property type="match status" value="1"/>
</dbReference>
<name>A0ABT5ZVT2_9ACTN</name>
<protein>
    <recommendedName>
        <fullName evidence="5">Core-binding (CB) domain-containing protein</fullName>
    </recommendedName>
</protein>
<dbReference type="RefSeq" id="WP_276096770.1">
    <property type="nucleotide sequence ID" value="NZ_JARJBC010000032.1"/>
</dbReference>
<keyword evidence="4" id="KW-1185">Reference proteome</keyword>
<dbReference type="InterPro" id="IPR010998">
    <property type="entry name" value="Integrase_recombinase_N"/>
</dbReference>